<feature type="transmembrane region" description="Helical" evidence="7">
    <location>
        <begin position="398"/>
        <end position="417"/>
    </location>
</feature>
<accession>A0ABU7MAR3</accession>
<sequence>MTADVRPGVVTAVLGAAFLMTVLDSTSVVAALPSIEAALGFETNDAAWVITAYGVAVGGCLLSAGRLADVVGARRTFVVATAVFAVASLTCGLASSPVVLVAGRVVQGVAAAAMTPSALALLLAAHPEGPQRNRAIGIWGGLGGIGATAGLLVGGLLTSMAGWQWIFLVNVPVCVLVVALSARVLPDPRPSGDREIDIAAAATLSCGLAAAILAVLRGPVTGWSDPVVVAATIGAVLMVTAFAVVERRSHDPVIPPRLLRIRGLVAGNTAVLLAGIAVDGLLLLSTRYSQQILGAGALAFGAVAAVMTVTSVAGVAAGQSLVARFGVRTVTGVGMGLMVSAGALLTQVGETRWTLLVLGLALFGPGMGMAFVAGQIACLAQVSESDAGTASGLEETSFAVGTTLGTAVASAALAAAVSDAAGIATAGAVGTAFLLVSAVGMLGLVVSPFLPRAQVAAMAGGRPG</sequence>
<feature type="transmembrane region" description="Helical" evidence="7">
    <location>
        <begin position="329"/>
        <end position="349"/>
    </location>
</feature>
<feature type="transmembrane region" description="Helical" evidence="7">
    <location>
        <begin position="423"/>
        <end position="446"/>
    </location>
</feature>
<feature type="transmembrane region" description="Helical" evidence="7">
    <location>
        <begin position="105"/>
        <end position="124"/>
    </location>
</feature>
<evidence type="ECO:0000313" key="10">
    <source>
        <dbReference type="Proteomes" id="UP001347146"/>
    </source>
</evidence>
<dbReference type="InterPro" id="IPR036259">
    <property type="entry name" value="MFS_trans_sf"/>
</dbReference>
<keyword evidence="6 7" id="KW-0472">Membrane</keyword>
<evidence type="ECO:0000256" key="7">
    <source>
        <dbReference type="SAM" id="Phobius"/>
    </source>
</evidence>
<feature type="transmembrane region" description="Helical" evidence="7">
    <location>
        <begin position="46"/>
        <end position="65"/>
    </location>
</feature>
<evidence type="ECO:0000256" key="2">
    <source>
        <dbReference type="ARBA" id="ARBA00022448"/>
    </source>
</evidence>
<evidence type="ECO:0000256" key="4">
    <source>
        <dbReference type="ARBA" id="ARBA00022692"/>
    </source>
</evidence>
<evidence type="ECO:0000256" key="6">
    <source>
        <dbReference type="ARBA" id="ARBA00023136"/>
    </source>
</evidence>
<dbReference type="PANTHER" id="PTHR42718:SF46">
    <property type="entry name" value="BLR6921 PROTEIN"/>
    <property type="match status" value="1"/>
</dbReference>
<organism evidence="9 10">
    <name type="scientific">Gordonia sesuvii</name>
    <dbReference type="NCBI Taxonomy" id="3116777"/>
    <lineage>
        <taxon>Bacteria</taxon>
        <taxon>Bacillati</taxon>
        <taxon>Actinomycetota</taxon>
        <taxon>Actinomycetes</taxon>
        <taxon>Mycobacteriales</taxon>
        <taxon>Gordoniaceae</taxon>
        <taxon>Gordonia</taxon>
    </lineage>
</organism>
<evidence type="ECO:0000256" key="3">
    <source>
        <dbReference type="ARBA" id="ARBA00022475"/>
    </source>
</evidence>
<dbReference type="Proteomes" id="UP001347146">
    <property type="component" value="Unassembled WGS sequence"/>
</dbReference>
<comment type="subcellular location">
    <subcellularLocation>
        <location evidence="1">Cell membrane</location>
        <topology evidence="1">Multi-pass membrane protein</topology>
    </subcellularLocation>
</comment>
<evidence type="ECO:0000256" key="5">
    <source>
        <dbReference type="ARBA" id="ARBA00022989"/>
    </source>
</evidence>
<dbReference type="RefSeq" id="WP_330431871.1">
    <property type="nucleotide sequence ID" value="NZ_JAZDUF010000002.1"/>
</dbReference>
<dbReference type="SUPFAM" id="SSF103473">
    <property type="entry name" value="MFS general substrate transporter"/>
    <property type="match status" value="1"/>
</dbReference>
<evidence type="ECO:0000256" key="1">
    <source>
        <dbReference type="ARBA" id="ARBA00004651"/>
    </source>
</evidence>
<evidence type="ECO:0000259" key="8">
    <source>
        <dbReference type="PROSITE" id="PS50850"/>
    </source>
</evidence>
<reference evidence="9 10" key="1">
    <citation type="submission" date="2024-01" db="EMBL/GenBank/DDBJ databases">
        <title>Draft genome sequence of Gordonia sp. LSe1-13.</title>
        <authorList>
            <person name="Suphannarot A."/>
            <person name="Mingma R."/>
        </authorList>
    </citation>
    <scope>NUCLEOTIDE SEQUENCE [LARGE SCALE GENOMIC DNA]</scope>
    <source>
        <strain evidence="9 10">LSe1-13</strain>
    </source>
</reference>
<gene>
    <name evidence="9" type="ORF">VZC37_07605</name>
</gene>
<feature type="transmembrane region" description="Helical" evidence="7">
    <location>
        <begin position="198"/>
        <end position="216"/>
    </location>
</feature>
<feature type="transmembrane region" description="Helical" evidence="7">
    <location>
        <begin position="77"/>
        <end position="99"/>
    </location>
</feature>
<keyword evidence="4 7" id="KW-0812">Transmembrane</keyword>
<dbReference type="InterPro" id="IPR011701">
    <property type="entry name" value="MFS"/>
</dbReference>
<dbReference type="EMBL" id="JAZDUF010000002">
    <property type="protein sequence ID" value="MEE3850195.1"/>
    <property type="molecule type" value="Genomic_DNA"/>
</dbReference>
<feature type="domain" description="Major facilitator superfamily (MFS) profile" evidence="8">
    <location>
        <begin position="10"/>
        <end position="455"/>
    </location>
</feature>
<keyword evidence="3" id="KW-1003">Cell membrane</keyword>
<feature type="transmembrane region" description="Helical" evidence="7">
    <location>
        <begin position="265"/>
        <end position="286"/>
    </location>
</feature>
<feature type="transmembrane region" description="Helical" evidence="7">
    <location>
        <begin position="292"/>
        <end position="317"/>
    </location>
</feature>
<comment type="caution">
    <text evidence="9">The sequence shown here is derived from an EMBL/GenBank/DDBJ whole genome shotgun (WGS) entry which is preliminary data.</text>
</comment>
<feature type="transmembrane region" description="Helical" evidence="7">
    <location>
        <begin position="228"/>
        <end position="245"/>
    </location>
</feature>
<keyword evidence="5 7" id="KW-1133">Transmembrane helix</keyword>
<feature type="transmembrane region" description="Helical" evidence="7">
    <location>
        <begin position="136"/>
        <end position="157"/>
    </location>
</feature>
<proteinExistence type="predicted"/>
<protein>
    <submittedName>
        <fullName evidence="9">MFS transporter</fullName>
    </submittedName>
</protein>
<evidence type="ECO:0000313" key="9">
    <source>
        <dbReference type="EMBL" id="MEE3850195.1"/>
    </source>
</evidence>
<dbReference type="Pfam" id="PF07690">
    <property type="entry name" value="MFS_1"/>
    <property type="match status" value="1"/>
</dbReference>
<dbReference type="PROSITE" id="PS50850">
    <property type="entry name" value="MFS"/>
    <property type="match status" value="1"/>
</dbReference>
<dbReference type="Gene3D" id="1.20.1250.20">
    <property type="entry name" value="MFS general substrate transporter like domains"/>
    <property type="match status" value="1"/>
</dbReference>
<keyword evidence="2" id="KW-0813">Transport</keyword>
<dbReference type="InterPro" id="IPR020846">
    <property type="entry name" value="MFS_dom"/>
</dbReference>
<dbReference type="Gene3D" id="1.20.1720.10">
    <property type="entry name" value="Multidrug resistance protein D"/>
    <property type="match status" value="1"/>
</dbReference>
<feature type="transmembrane region" description="Helical" evidence="7">
    <location>
        <begin position="355"/>
        <end position="377"/>
    </location>
</feature>
<name>A0ABU7MAR3_9ACTN</name>
<feature type="transmembrane region" description="Helical" evidence="7">
    <location>
        <begin position="163"/>
        <end position="186"/>
    </location>
</feature>
<keyword evidence="10" id="KW-1185">Reference proteome</keyword>
<dbReference type="PANTHER" id="PTHR42718">
    <property type="entry name" value="MAJOR FACILITATOR SUPERFAMILY MULTIDRUG TRANSPORTER MFSC"/>
    <property type="match status" value="1"/>
</dbReference>